<feature type="signal peptide" evidence="1">
    <location>
        <begin position="1"/>
        <end position="29"/>
    </location>
</feature>
<feature type="chain" id="PRO_5022076564" description="Collagen triple helix repeat protein" evidence="1">
    <location>
        <begin position="30"/>
        <end position="219"/>
    </location>
</feature>
<proteinExistence type="predicted"/>
<dbReference type="Proteomes" id="UP000315389">
    <property type="component" value="Unassembled WGS sequence"/>
</dbReference>
<gene>
    <name evidence="2" type="ORF">FB461_0787</name>
</gene>
<comment type="caution">
    <text evidence="2">The sequence shown here is derived from an EMBL/GenBank/DDBJ whole genome shotgun (WGS) entry which is preliminary data.</text>
</comment>
<dbReference type="EMBL" id="VFOS01000001">
    <property type="protein sequence ID" value="TQL64289.1"/>
    <property type="molecule type" value="Genomic_DNA"/>
</dbReference>
<reference evidence="2 3" key="1">
    <citation type="submission" date="2019-06" db="EMBL/GenBank/DDBJ databases">
        <title>Sequencing the genomes of 1000 actinobacteria strains.</title>
        <authorList>
            <person name="Klenk H.-P."/>
        </authorList>
    </citation>
    <scope>NUCLEOTIDE SEQUENCE [LARGE SCALE GENOMIC DNA]</scope>
    <source>
        <strain evidence="2 3">DSM 4813</strain>
    </source>
</reference>
<evidence type="ECO:0000313" key="2">
    <source>
        <dbReference type="EMBL" id="TQL64289.1"/>
    </source>
</evidence>
<keyword evidence="3" id="KW-1185">Reference proteome</keyword>
<evidence type="ECO:0008006" key="4">
    <source>
        <dbReference type="Google" id="ProtNLM"/>
    </source>
</evidence>
<sequence>MKRSKLFITSIALAFTMVLAGGAIVTAQAAGKAIICVKKSSRQVYLAKNGKCKKGTTKTAITGATGPRGATGARGPQGPGTSQVIAVLSAGGKQSFAVGANVVFYGCNAGGVPWVAIRNSNTALPVRVNGVTNVTQRSGSETVAESAAVGSTAATVSVISANASSYYIGGAGAGLYLEAHISTIDANFKVNDIREISLSSQPVNNPGSLQCSFAGQITA</sequence>
<accession>A0A542ZVG5</accession>
<protein>
    <recommendedName>
        <fullName evidence="4">Collagen triple helix repeat protein</fullName>
    </recommendedName>
</protein>
<evidence type="ECO:0000313" key="3">
    <source>
        <dbReference type="Proteomes" id="UP000315389"/>
    </source>
</evidence>
<name>A0A542ZVG5_RARFA</name>
<dbReference type="RefSeq" id="WP_142119123.1">
    <property type="nucleotide sequence ID" value="NZ_BAAASV010000003.1"/>
</dbReference>
<keyword evidence="1" id="KW-0732">Signal</keyword>
<dbReference type="AlphaFoldDB" id="A0A542ZVG5"/>
<evidence type="ECO:0000256" key="1">
    <source>
        <dbReference type="SAM" id="SignalP"/>
    </source>
</evidence>
<organism evidence="2 3">
    <name type="scientific">Rarobacter faecitabidus</name>
    <dbReference type="NCBI Taxonomy" id="13243"/>
    <lineage>
        <taxon>Bacteria</taxon>
        <taxon>Bacillati</taxon>
        <taxon>Actinomycetota</taxon>
        <taxon>Actinomycetes</taxon>
        <taxon>Micrococcales</taxon>
        <taxon>Rarobacteraceae</taxon>
        <taxon>Rarobacter</taxon>
    </lineage>
</organism>